<keyword evidence="1" id="KW-0812">Transmembrane</keyword>
<keyword evidence="3" id="KW-1185">Reference proteome</keyword>
<name>A0ABV2IYU8_9HYPH</name>
<reference evidence="2 3" key="1">
    <citation type="submission" date="2024-06" db="EMBL/GenBank/DDBJ databases">
        <title>Genomic Encyclopedia of Type Strains, Phase IV (KMG-IV): sequencing the most valuable type-strain genomes for metagenomic binning, comparative biology and taxonomic classification.</title>
        <authorList>
            <person name="Goeker M."/>
        </authorList>
    </citation>
    <scope>NUCLEOTIDE SEQUENCE [LARGE SCALE GENOMIC DNA]</scope>
    <source>
        <strain evidence="2 3">DSM 29780</strain>
    </source>
</reference>
<evidence type="ECO:0000313" key="2">
    <source>
        <dbReference type="EMBL" id="MET3613678.1"/>
    </source>
</evidence>
<gene>
    <name evidence="2" type="ORF">ABID16_002007</name>
</gene>
<proteinExistence type="predicted"/>
<dbReference type="Proteomes" id="UP001549047">
    <property type="component" value="Unassembled WGS sequence"/>
</dbReference>
<feature type="transmembrane region" description="Helical" evidence="1">
    <location>
        <begin position="36"/>
        <end position="59"/>
    </location>
</feature>
<dbReference type="RefSeq" id="WP_354556201.1">
    <property type="nucleotide sequence ID" value="NZ_JBEPMB010000002.1"/>
</dbReference>
<sequence>MASLEMNRGEAGDLDARRVAYLQALRHSRRVRRLKILLPVGALVVSSLFVVVSIVRSFLPDNIDVKGATIENGQIVMEKPAISGRNADGIFYSMTAARALQSIVSPNIMTLEDIAAQMPVNDQLIAKVNAKGGVYDRSANTLDMTQPFSLHLSSGLVANFRSAKLDVKNGTMSSNDTVSITASKATVVAQSINIEDKGQTIIFDGRVQVNLSADSIKDKGN</sequence>
<protein>
    <submittedName>
        <fullName evidence="2">Lipopolysaccharide export system protein LptC</fullName>
    </submittedName>
</protein>
<accession>A0ABV2IYU8</accession>
<dbReference type="EMBL" id="JBEPMB010000002">
    <property type="protein sequence ID" value="MET3613678.1"/>
    <property type="molecule type" value="Genomic_DNA"/>
</dbReference>
<evidence type="ECO:0000313" key="3">
    <source>
        <dbReference type="Proteomes" id="UP001549047"/>
    </source>
</evidence>
<evidence type="ECO:0000256" key="1">
    <source>
        <dbReference type="SAM" id="Phobius"/>
    </source>
</evidence>
<comment type="caution">
    <text evidence="2">The sequence shown here is derived from an EMBL/GenBank/DDBJ whole genome shotgun (WGS) entry which is preliminary data.</text>
</comment>
<organism evidence="2 3">
    <name type="scientific">Rhizobium aquaticum</name>
    <dbReference type="NCBI Taxonomy" id="1549636"/>
    <lineage>
        <taxon>Bacteria</taxon>
        <taxon>Pseudomonadati</taxon>
        <taxon>Pseudomonadota</taxon>
        <taxon>Alphaproteobacteria</taxon>
        <taxon>Hyphomicrobiales</taxon>
        <taxon>Rhizobiaceae</taxon>
        <taxon>Rhizobium/Agrobacterium group</taxon>
        <taxon>Rhizobium</taxon>
    </lineage>
</organism>
<keyword evidence="1" id="KW-0472">Membrane</keyword>
<keyword evidence="1" id="KW-1133">Transmembrane helix</keyword>